<keyword evidence="4" id="KW-1185">Reference proteome</keyword>
<evidence type="ECO:0000313" key="3">
    <source>
        <dbReference type="EMBL" id="QSX76449.1"/>
    </source>
</evidence>
<dbReference type="InterPro" id="IPR036761">
    <property type="entry name" value="TTHA0802/YceI-like_sf"/>
</dbReference>
<dbReference type="Proteomes" id="UP000663400">
    <property type="component" value="Chromosome"/>
</dbReference>
<reference evidence="3 4" key="1">
    <citation type="submission" date="2021-02" db="EMBL/GenBank/DDBJ databases">
        <title>Lysobacter arenosi sp. nov., isolated from soil of gangwondo yeongwol, south Korea.</title>
        <authorList>
            <person name="Kim K.R."/>
            <person name="Kim K.H."/>
            <person name="Jeon C.O."/>
        </authorList>
    </citation>
    <scope>NUCLEOTIDE SEQUENCE [LARGE SCALE GENOMIC DNA]</scope>
    <source>
        <strain evidence="3 4">R7</strain>
    </source>
</reference>
<evidence type="ECO:0000256" key="1">
    <source>
        <dbReference type="SAM" id="SignalP"/>
    </source>
</evidence>
<protein>
    <submittedName>
        <fullName evidence="3">Polyisoprenoid-binding protein</fullName>
    </submittedName>
</protein>
<dbReference type="EMBL" id="CP071517">
    <property type="protein sequence ID" value="QSX76449.1"/>
    <property type="molecule type" value="Genomic_DNA"/>
</dbReference>
<dbReference type="RefSeq" id="WP_200609519.1">
    <property type="nucleotide sequence ID" value="NZ_CP071517.1"/>
</dbReference>
<name>A0ABX7RE65_9GAMM</name>
<dbReference type="Pfam" id="PF04264">
    <property type="entry name" value="YceI"/>
    <property type="match status" value="1"/>
</dbReference>
<keyword evidence="1" id="KW-0732">Signal</keyword>
<dbReference type="PANTHER" id="PTHR34406">
    <property type="entry name" value="PROTEIN YCEI"/>
    <property type="match status" value="1"/>
</dbReference>
<organism evidence="3 4">
    <name type="scientific">Lysobacter arenosi</name>
    <dbReference type="NCBI Taxonomy" id="2795387"/>
    <lineage>
        <taxon>Bacteria</taxon>
        <taxon>Pseudomonadati</taxon>
        <taxon>Pseudomonadota</taxon>
        <taxon>Gammaproteobacteria</taxon>
        <taxon>Lysobacterales</taxon>
        <taxon>Lysobacteraceae</taxon>
        <taxon>Lysobacter</taxon>
    </lineage>
</organism>
<feature type="domain" description="Lipid/polyisoprenoid-binding YceI-like" evidence="2">
    <location>
        <begin position="30"/>
        <end position="194"/>
    </location>
</feature>
<feature type="signal peptide" evidence="1">
    <location>
        <begin position="1"/>
        <end position="26"/>
    </location>
</feature>
<dbReference type="Gene3D" id="2.40.128.110">
    <property type="entry name" value="Lipid/polyisoprenoid-binding, YceI-like"/>
    <property type="match status" value="1"/>
</dbReference>
<sequence length="207" mass="22564">MSFQHPVFARLALAATLLALAAVASAKPVRYEIDPAHTFPSFEADHMGVSVWRGKFNSSQGEISLDKSAGTGTVEVTIDTASVDYGLDVMNDKAREADLLDAVKFPKAVYKGRLADFRDGAPTRVKGELTLRGVTRPLDLTIDRFKCIPHPLHKRELCGADALGTFRRDEFGIDAGKDYGFDMNVTLRIQVEAVQEAQAQADKAQAP</sequence>
<feature type="chain" id="PRO_5046366153" evidence="1">
    <location>
        <begin position="27"/>
        <end position="207"/>
    </location>
</feature>
<dbReference type="SUPFAM" id="SSF101874">
    <property type="entry name" value="YceI-like"/>
    <property type="match status" value="1"/>
</dbReference>
<dbReference type="PANTHER" id="PTHR34406:SF2">
    <property type="entry name" value="PERIPLASMIC PROTEIN"/>
    <property type="match status" value="1"/>
</dbReference>
<evidence type="ECO:0000313" key="4">
    <source>
        <dbReference type="Proteomes" id="UP000663400"/>
    </source>
</evidence>
<gene>
    <name evidence="3" type="ORF">HIV01_008245</name>
</gene>
<evidence type="ECO:0000259" key="2">
    <source>
        <dbReference type="SMART" id="SM00867"/>
    </source>
</evidence>
<dbReference type="InterPro" id="IPR007372">
    <property type="entry name" value="Lipid/polyisoprenoid-bd_YceI"/>
</dbReference>
<proteinExistence type="predicted"/>
<accession>A0ABX7RE65</accession>
<dbReference type="SMART" id="SM00867">
    <property type="entry name" value="YceI"/>
    <property type="match status" value="1"/>
</dbReference>